<dbReference type="Gene3D" id="3.40.190.150">
    <property type="entry name" value="Bordetella uptake gene, domain 1"/>
    <property type="match status" value="1"/>
</dbReference>
<feature type="chain" id="PRO_5020510576" evidence="2">
    <location>
        <begin position="25"/>
        <end position="325"/>
    </location>
</feature>
<organism evidence="3 4">
    <name type="scientific">Roseateles toxinivorans</name>
    <dbReference type="NCBI Taxonomy" id="270368"/>
    <lineage>
        <taxon>Bacteria</taxon>
        <taxon>Pseudomonadati</taxon>
        <taxon>Pseudomonadota</taxon>
        <taxon>Betaproteobacteria</taxon>
        <taxon>Burkholderiales</taxon>
        <taxon>Sphaerotilaceae</taxon>
        <taxon>Roseateles</taxon>
    </lineage>
</organism>
<dbReference type="InterPro" id="IPR042100">
    <property type="entry name" value="Bug_dom1"/>
</dbReference>
<feature type="signal peptide" evidence="2">
    <location>
        <begin position="1"/>
        <end position="24"/>
    </location>
</feature>
<dbReference type="CDD" id="cd13578">
    <property type="entry name" value="PBP2_Bug27"/>
    <property type="match status" value="1"/>
</dbReference>
<keyword evidence="3" id="KW-0675">Receptor</keyword>
<evidence type="ECO:0000256" key="2">
    <source>
        <dbReference type="SAM" id="SignalP"/>
    </source>
</evidence>
<gene>
    <name evidence="3" type="ORF">DES47_10128</name>
</gene>
<evidence type="ECO:0000313" key="4">
    <source>
        <dbReference type="Proteomes" id="UP000295361"/>
    </source>
</evidence>
<dbReference type="Proteomes" id="UP000295361">
    <property type="component" value="Unassembled WGS sequence"/>
</dbReference>
<reference evidence="3 4" key="1">
    <citation type="submission" date="2019-03" db="EMBL/GenBank/DDBJ databases">
        <title>Genomic Encyclopedia of Type Strains, Phase IV (KMG-IV): sequencing the most valuable type-strain genomes for metagenomic binning, comparative biology and taxonomic classification.</title>
        <authorList>
            <person name="Goeker M."/>
        </authorList>
    </citation>
    <scope>NUCLEOTIDE SEQUENCE [LARGE SCALE GENOMIC DNA]</scope>
    <source>
        <strain evidence="3 4">DSM 16998</strain>
    </source>
</reference>
<dbReference type="Pfam" id="PF03401">
    <property type="entry name" value="TctC"/>
    <property type="match status" value="1"/>
</dbReference>
<dbReference type="RefSeq" id="WP_133698656.1">
    <property type="nucleotide sequence ID" value="NZ_SNXS01000001.1"/>
</dbReference>
<dbReference type="PANTHER" id="PTHR42928">
    <property type="entry name" value="TRICARBOXYLATE-BINDING PROTEIN"/>
    <property type="match status" value="1"/>
</dbReference>
<protein>
    <submittedName>
        <fullName evidence="3">Tripartite-type tricarboxylate transporter receptor subunit TctC</fullName>
    </submittedName>
</protein>
<evidence type="ECO:0000256" key="1">
    <source>
        <dbReference type="ARBA" id="ARBA00006987"/>
    </source>
</evidence>
<keyword evidence="4" id="KW-1185">Reference proteome</keyword>
<dbReference type="AlphaFoldDB" id="A0A4R6QTE3"/>
<dbReference type="PANTHER" id="PTHR42928:SF5">
    <property type="entry name" value="BLR1237 PROTEIN"/>
    <property type="match status" value="1"/>
</dbReference>
<dbReference type="PIRSF" id="PIRSF017082">
    <property type="entry name" value="YflP"/>
    <property type="match status" value="1"/>
</dbReference>
<sequence length="325" mass="33918">MQRRTLITASLLAGLAGLSNLALAQDAWPSKPIKLIVPFAAGGTSDILGRLLGEKLQAALKQTVIIENRAGAGGVVGADAVAKSPPDGYTLLLGTIASHAINPAMKSKMPYDASKDFAHVALLGSISNVLLVGTDQPFKSVKDVITAAKAKPDSIAFASAGQGSSQHMSGELFKLLAGADLAHVPYKGSAPAIQDLIGNQIPSSFETVTVALPHIQAGKVRALAVTSAQRSAALPNVPTMQEAGVPGFDVSSWQAMYAPAGTPVAIVTRLNSEIEKILAMPEVKARLDTLGLVHNPLTPAQFADFNRQEIAKWTRVAREGKVQLD</sequence>
<evidence type="ECO:0000313" key="3">
    <source>
        <dbReference type="EMBL" id="TDP73982.1"/>
    </source>
</evidence>
<comment type="caution">
    <text evidence="3">The sequence shown here is derived from an EMBL/GenBank/DDBJ whole genome shotgun (WGS) entry which is preliminary data.</text>
</comment>
<accession>A0A4R6QTE3</accession>
<dbReference type="EMBL" id="SNXS01000001">
    <property type="protein sequence ID" value="TDP73982.1"/>
    <property type="molecule type" value="Genomic_DNA"/>
</dbReference>
<dbReference type="InterPro" id="IPR005064">
    <property type="entry name" value="BUG"/>
</dbReference>
<proteinExistence type="inferred from homology"/>
<dbReference type="Gene3D" id="3.40.190.10">
    <property type="entry name" value="Periplasmic binding protein-like II"/>
    <property type="match status" value="1"/>
</dbReference>
<name>A0A4R6QTE3_9BURK</name>
<dbReference type="OrthoDB" id="9125369at2"/>
<dbReference type="InParanoid" id="A0A4R6QTE3"/>
<keyword evidence="2" id="KW-0732">Signal</keyword>
<dbReference type="SUPFAM" id="SSF53850">
    <property type="entry name" value="Periplasmic binding protein-like II"/>
    <property type="match status" value="1"/>
</dbReference>
<comment type="similarity">
    <text evidence="1">Belongs to the UPF0065 (bug) family.</text>
</comment>